<keyword evidence="1" id="KW-0812">Transmembrane</keyword>
<evidence type="ECO:0000256" key="1">
    <source>
        <dbReference type="SAM" id="Phobius"/>
    </source>
</evidence>
<accession>A0A554A2I1</accession>
<dbReference type="Pfam" id="PF13346">
    <property type="entry name" value="ABC2_membrane_5"/>
    <property type="match status" value="1"/>
</dbReference>
<reference evidence="2 3" key="1">
    <citation type="submission" date="2019-07" db="EMBL/GenBank/DDBJ databases">
        <authorList>
            <person name="Park Y.J."/>
            <person name="Jeong S.E."/>
            <person name="Jung H.S."/>
        </authorList>
    </citation>
    <scope>NUCLEOTIDE SEQUENCE [LARGE SCALE GENOMIC DNA]</scope>
    <source>
        <strain evidence="3">P16(2019)</strain>
    </source>
</reference>
<feature type="transmembrane region" description="Helical" evidence="1">
    <location>
        <begin position="150"/>
        <end position="173"/>
    </location>
</feature>
<sequence length="215" mass="24018">MKGLLLNQYYAVEKTIWWYIPLSLVLATGLVFFDHPIVQRLAAFIPLILLGGAALEVLKQEAKSGWSQYVLTLPIKRTWVVQSHYLFFFLLVLVGIVIGLVAYLIAQLIFGIGLSNGYIHGLMTVLGLVFTLGFVSYPLTYILGTEKAEVISYIGVGAGLGMYVLIGALFTFLPLNNVPFINPDILFPVSFLAINFILFIISYIISVQVYKRKEF</sequence>
<keyword evidence="1" id="KW-0472">Membrane</keyword>
<comment type="caution">
    <text evidence="2">The sequence shown here is derived from an EMBL/GenBank/DDBJ whole genome shotgun (WGS) entry which is preliminary data.</text>
</comment>
<organism evidence="2 3">
    <name type="scientific">Alkalicoccobacillus porphyridii</name>
    <dbReference type="NCBI Taxonomy" id="2597270"/>
    <lineage>
        <taxon>Bacteria</taxon>
        <taxon>Bacillati</taxon>
        <taxon>Bacillota</taxon>
        <taxon>Bacilli</taxon>
        <taxon>Bacillales</taxon>
        <taxon>Bacillaceae</taxon>
        <taxon>Alkalicoccobacillus</taxon>
    </lineage>
</organism>
<dbReference type="EMBL" id="VLXZ01000002">
    <property type="protein sequence ID" value="TSB47899.1"/>
    <property type="molecule type" value="Genomic_DNA"/>
</dbReference>
<proteinExistence type="predicted"/>
<dbReference type="AlphaFoldDB" id="A0A554A2I1"/>
<gene>
    <name evidence="2" type="ORF">FN960_05175</name>
</gene>
<name>A0A554A2I1_9BACI</name>
<dbReference type="Proteomes" id="UP000318521">
    <property type="component" value="Unassembled WGS sequence"/>
</dbReference>
<feature type="transmembrane region" description="Helical" evidence="1">
    <location>
        <begin position="16"/>
        <end position="33"/>
    </location>
</feature>
<evidence type="ECO:0000313" key="2">
    <source>
        <dbReference type="EMBL" id="TSB47899.1"/>
    </source>
</evidence>
<feature type="transmembrane region" description="Helical" evidence="1">
    <location>
        <begin position="85"/>
        <end position="106"/>
    </location>
</feature>
<keyword evidence="1" id="KW-1133">Transmembrane helix</keyword>
<feature type="transmembrane region" description="Helical" evidence="1">
    <location>
        <begin position="185"/>
        <end position="205"/>
    </location>
</feature>
<keyword evidence="3" id="KW-1185">Reference proteome</keyword>
<protein>
    <submittedName>
        <fullName evidence="2">ABC-2 transporter permease</fullName>
    </submittedName>
</protein>
<dbReference type="InterPro" id="IPR025699">
    <property type="entry name" value="ABC2_memb-like"/>
</dbReference>
<feature type="transmembrane region" description="Helical" evidence="1">
    <location>
        <begin position="118"/>
        <end position="143"/>
    </location>
</feature>
<dbReference type="RefSeq" id="WP_143847552.1">
    <property type="nucleotide sequence ID" value="NZ_VLXZ01000002.1"/>
</dbReference>
<dbReference type="OrthoDB" id="1655186at2"/>
<evidence type="ECO:0000313" key="3">
    <source>
        <dbReference type="Proteomes" id="UP000318521"/>
    </source>
</evidence>